<proteinExistence type="predicted"/>
<gene>
    <name evidence="1" type="ORF">ACJMK2_021597</name>
</gene>
<dbReference type="AlphaFoldDB" id="A0ABD3TGJ8"/>
<name>A0ABD3TGJ8_SINWO</name>
<sequence>MLEPIVKTEVSIRETLTEFKALGMNKTLDFDAPKTLLKAMEPVKLAVENLSRDDAMSMNANTSLEFMFNKFSNLNNDIRTKLMENLKCCVQEILNKHVMNHLRSGKHHAKFRRKSAVSSIWRH</sequence>
<comment type="caution">
    <text evidence="1">The sequence shown here is derived from an EMBL/GenBank/DDBJ whole genome shotgun (WGS) entry which is preliminary data.</text>
</comment>
<dbReference type="EMBL" id="JBJQND010000018">
    <property type="protein sequence ID" value="KAL3836151.1"/>
    <property type="molecule type" value="Genomic_DNA"/>
</dbReference>
<evidence type="ECO:0000313" key="2">
    <source>
        <dbReference type="Proteomes" id="UP001634394"/>
    </source>
</evidence>
<accession>A0ABD3TGJ8</accession>
<dbReference type="Proteomes" id="UP001634394">
    <property type="component" value="Unassembled WGS sequence"/>
</dbReference>
<evidence type="ECO:0000313" key="1">
    <source>
        <dbReference type="EMBL" id="KAL3836151.1"/>
    </source>
</evidence>
<organism evidence="1 2">
    <name type="scientific">Sinanodonta woodiana</name>
    <name type="common">Chinese pond mussel</name>
    <name type="synonym">Anodonta woodiana</name>
    <dbReference type="NCBI Taxonomy" id="1069815"/>
    <lineage>
        <taxon>Eukaryota</taxon>
        <taxon>Metazoa</taxon>
        <taxon>Spiralia</taxon>
        <taxon>Lophotrochozoa</taxon>
        <taxon>Mollusca</taxon>
        <taxon>Bivalvia</taxon>
        <taxon>Autobranchia</taxon>
        <taxon>Heteroconchia</taxon>
        <taxon>Palaeoheterodonta</taxon>
        <taxon>Unionida</taxon>
        <taxon>Unionoidea</taxon>
        <taxon>Unionidae</taxon>
        <taxon>Unioninae</taxon>
        <taxon>Sinanodonta</taxon>
    </lineage>
</organism>
<keyword evidence="2" id="KW-1185">Reference proteome</keyword>
<protein>
    <submittedName>
        <fullName evidence="1">Uncharacterized protein</fullName>
    </submittedName>
</protein>
<reference evidence="1 2" key="1">
    <citation type="submission" date="2024-11" db="EMBL/GenBank/DDBJ databases">
        <title>Chromosome-level genome assembly of the freshwater bivalve Anodonta woodiana.</title>
        <authorList>
            <person name="Chen X."/>
        </authorList>
    </citation>
    <scope>NUCLEOTIDE SEQUENCE [LARGE SCALE GENOMIC DNA]</scope>
    <source>
        <strain evidence="1">MN2024</strain>
        <tissue evidence="1">Gills</tissue>
    </source>
</reference>